<dbReference type="InterPro" id="IPR009351">
    <property type="entry name" value="AlkZ-like"/>
</dbReference>
<evidence type="ECO:0008006" key="3">
    <source>
        <dbReference type="Google" id="ProtNLM"/>
    </source>
</evidence>
<reference evidence="1 2" key="1">
    <citation type="submission" date="2020-08" db="EMBL/GenBank/DDBJ databases">
        <title>Sequencing the genomes of 1000 actinobacteria strains.</title>
        <authorList>
            <person name="Klenk H.-P."/>
        </authorList>
    </citation>
    <scope>NUCLEOTIDE SEQUENCE [LARGE SCALE GENOMIC DNA]</scope>
    <source>
        <strain evidence="1 2">DSM 43023</strain>
    </source>
</reference>
<gene>
    <name evidence="1" type="ORF">FHR32_000990</name>
</gene>
<name>A0A7W7RR95_9ACTN</name>
<dbReference type="Pfam" id="PF06224">
    <property type="entry name" value="AlkZ-like"/>
    <property type="match status" value="1"/>
</dbReference>
<keyword evidence="2" id="KW-1185">Reference proteome</keyword>
<organism evidence="1 2">
    <name type="scientific">Streptosporangium album</name>
    <dbReference type="NCBI Taxonomy" id="47479"/>
    <lineage>
        <taxon>Bacteria</taxon>
        <taxon>Bacillati</taxon>
        <taxon>Actinomycetota</taxon>
        <taxon>Actinomycetes</taxon>
        <taxon>Streptosporangiales</taxon>
        <taxon>Streptosporangiaceae</taxon>
        <taxon>Streptosporangium</taxon>
    </lineage>
</organism>
<dbReference type="Proteomes" id="UP000534286">
    <property type="component" value="Unassembled WGS sequence"/>
</dbReference>
<dbReference type="AlphaFoldDB" id="A0A7W7RR95"/>
<sequence length="75" mass="8196">MRAAFLWDGSVRGTWQVERGRKAAVLRMTPFEPLPESALSELIREADALLRFAEPDAAGLGGGRRTAPPMSSTIR</sequence>
<accession>A0A7W7RR95</accession>
<proteinExistence type="predicted"/>
<evidence type="ECO:0000313" key="2">
    <source>
        <dbReference type="Proteomes" id="UP000534286"/>
    </source>
</evidence>
<protein>
    <recommendedName>
        <fullName evidence="3">Winged helix DNA-binding domain-containing protein</fullName>
    </recommendedName>
</protein>
<comment type="caution">
    <text evidence="1">The sequence shown here is derived from an EMBL/GenBank/DDBJ whole genome shotgun (WGS) entry which is preliminary data.</text>
</comment>
<dbReference type="EMBL" id="JACHJU010000001">
    <property type="protein sequence ID" value="MBB4936685.1"/>
    <property type="molecule type" value="Genomic_DNA"/>
</dbReference>
<evidence type="ECO:0000313" key="1">
    <source>
        <dbReference type="EMBL" id="MBB4936685.1"/>
    </source>
</evidence>